<feature type="region of interest" description="Disordered" evidence="1">
    <location>
        <begin position="87"/>
        <end position="112"/>
    </location>
</feature>
<comment type="caution">
    <text evidence="2">The sequence shown here is derived from an EMBL/GenBank/DDBJ whole genome shotgun (WGS) entry which is preliminary data.</text>
</comment>
<sequence length="142" mass="16476">MMPVDSPNQNDVAFPNPPSGRREYRKLYKEQKDKPLVHQDTFSTWCRALPKLRRDKDKKKDQGMSSQPEEKVDKIQSFFADVLKRKQGATDVTKSPEHRELENDDTEDASFSRHPAEGCWCLQNYISDVKALDMPYESSNIL</sequence>
<evidence type="ECO:0000256" key="1">
    <source>
        <dbReference type="SAM" id="MobiDB-lite"/>
    </source>
</evidence>
<dbReference type="Proteomes" id="UP001059041">
    <property type="component" value="Linkage Group LG16"/>
</dbReference>
<name>A0A9W7TL24_TRIRA</name>
<evidence type="ECO:0000313" key="3">
    <source>
        <dbReference type="Proteomes" id="UP001059041"/>
    </source>
</evidence>
<gene>
    <name evidence="2" type="ORF">IRJ41_011842</name>
</gene>
<feature type="region of interest" description="Disordered" evidence="1">
    <location>
        <begin position="53"/>
        <end position="73"/>
    </location>
</feature>
<evidence type="ECO:0000313" key="2">
    <source>
        <dbReference type="EMBL" id="KAI7798656.1"/>
    </source>
</evidence>
<keyword evidence="3" id="KW-1185">Reference proteome</keyword>
<accession>A0A9W7TL24</accession>
<feature type="region of interest" description="Disordered" evidence="1">
    <location>
        <begin position="1"/>
        <end position="22"/>
    </location>
</feature>
<proteinExistence type="predicted"/>
<protein>
    <submittedName>
        <fullName evidence="2">Uncharacterized protein</fullName>
    </submittedName>
</protein>
<organism evidence="2 3">
    <name type="scientific">Triplophysa rosa</name>
    <name type="common">Cave loach</name>
    <dbReference type="NCBI Taxonomy" id="992332"/>
    <lineage>
        <taxon>Eukaryota</taxon>
        <taxon>Metazoa</taxon>
        <taxon>Chordata</taxon>
        <taxon>Craniata</taxon>
        <taxon>Vertebrata</taxon>
        <taxon>Euteleostomi</taxon>
        <taxon>Actinopterygii</taxon>
        <taxon>Neopterygii</taxon>
        <taxon>Teleostei</taxon>
        <taxon>Ostariophysi</taxon>
        <taxon>Cypriniformes</taxon>
        <taxon>Nemacheilidae</taxon>
        <taxon>Triplophysa</taxon>
    </lineage>
</organism>
<dbReference type="EMBL" id="JAFHDT010000016">
    <property type="protein sequence ID" value="KAI7798656.1"/>
    <property type="molecule type" value="Genomic_DNA"/>
</dbReference>
<feature type="compositionally biased region" description="Polar residues" evidence="1">
    <location>
        <begin position="1"/>
        <end position="11"/>
    </location>
</feature>
<dbReference type="AlphaFoldDB" id="A0A9W7TL24"/>
<reference evidence="2" key="1">
    <citation type="submission" date="2021-02" db="EMBL/GenBank/DDBJ databases">
        <title>Comparative genomics reveals that relaxation of natural selection precedes convergent phenotypic evolution of cavefish.</title>
        <authorList>
            <person name="Peng Z."/>
        </authorList>
    </citation>
    <scope>NUCLEOTIDE SEQUENCE</scope>
    <source>
        <tissue evidence="2">Muscle</tissue>
    </source>
</reference>